<name>A0ABT3PHU5_9BACT</name>
<dbReference type="Gene3D" id="3.30.720.120">
    <property type="match status" value="1"/>
</dbReference>
<dbReference type="PROSITE" id="PS51819">
    <property type="entry name" value="VOC"/>
    <property type="match status" value="1"/>
</dbReference>
<dbReference type="CDD" id="cd07246">
    <property type="entry name" value="VOC_like"/>
    <property type="match status" value="1"/>
</dbReference>
<accession>A0ABT3PHU5</accession>
<evidence type="ECO:0000313" key="3">
    <source>
        <dbReference type="Proteomes" id="UP001207918"/>
    </source>
</evidence>
<dbReference type="InterPro" id="IPR004360">
    <property type="entry name" value="Glyas_Fos-R_dOase_dom"/>
</dbReference>
<dbReference type="InterPro" id="IPR029068">
    <property type="entry name" value="Glyas_Bleomycin-R_OHBP_Dase"/>
</dbReference>
<dbReference type="PANTHER" id="PTHR34109">
    <property type="entry name" value="BNAUNNG04460D PROTEIN-RELATED"/>
    <property type="match status" value="1"/>
</dbReference>
<organism evidence="2 3">
    <name type="scientific">Fodinibius salsisoli</name>
    <dbReference type="NCBI Taxonomy" id="2820877"/>
    <lineage>
        <taxon>Bacteria</taxon>
        <taxon>Pseudomonadati</taxon>
        <taxon>Balneolota</taxon>
        <taxon>Balneolia</taxon>
        <taxon>Balneolales</taxon>
        <taxon>Balneolaceae</taxon>
        <taxon>Fodinibius</taxon>
    </lineage>
</organism>
<proteinExistence type="predicted"/>
<gene>
    <name evidence="2" type="ORF">J6I44_01455</name>
</gene>
<dbReference type="RefSeq" id="WP_265764160.1">
    <property type="nucleotide sequence ID" value="NZ_JAGGJA010000001.1"/>
</dbReference>
<keyword evidence="3" id="KW-1185">Reference proteome</keyword>
<dbReference type="Gene3D" id="3.30.720.110">
    <property type="match status" value="1"/>
</dbReference>
<comment type="caution">
    <text evidence="2">The sequence shown here is derived from an EMBL/GenBank/DDBJ whole genome shotgun (WGS) entry which is preliminary data.</text>
</comment>
<evidence type="ECO:0000313" key="2">
    <source>
        <dbReference type="EMBL" id="MCW9705496.1"/>
    </source>
</evidence>
<evidence type="ECO:0000259" key="1">
    <source>
        <dbReference type="PROSITE" id="PS51819"/>
    </source>
</evidence>
<dbReference type="PANTHER" id="PTHR34109:SF1">
    <property type="entry name" value="VOC DOMAIN-CONTAINING PROTEIN"/>
    <property type="match status" value="1"/>
</dbReference>
<dbReference type="Pfam" id="PF00903">
    <property type="entry name" value="Glyoxalase"/>
    <property type="match status" value="1"/>
</dbReference>
<sequence length="127" mass="14101">MASKNQNPEYYRTVMPYLILENAEAFLDFTQTVFDAEIKMKHEDEKGLRHAEIVMGDSTIMVGQSGGPWDPQPAGLYINVSSADDTYQKALDAGATTVMELSNENYGRSGGVLDPFGNTWWITSVQD</sequence>
<feature type="domain" description="VOC" evidence="1">
    <location>
        <begin position="10"/>
        <end position="125"/>
    </location>
</feature>
<reference evidence="2 3" key="1">
    <citation type="submission" date="2021-03" db="EMBL/GenBank/DDBJ databases">
        <title>Aliifodinibius sp. nov., a new bacterium isolated from saline soil.</title>
        <authorList>
            <person name="Galisteo C."/>
            <person name="De La Haba R."/>
            <person name="Sanchez-Porro C."/>
            <person name="Ventosa A."/>
        </authorList>
    </citation>
    <scope>NUCLEOTIDE SEQUENCE [LARGE SCALE GENOMIC DNA]</scope>
    <source>
        <strain evidence="2 3">1BSP15-2V2</strain>
    </source>
</reference>
<dbReference type="InterPro" id="IPR037523">
    <property type="entry name" value="VOC_core"/>
</dbReference>
<dbReference type="EMBL" id="JAGGJA010000001">
    <property type="protein sequence ID" value="MCW9705496.1"/>
    <property type="molecule type" value="Genomic_DNA"/>
</dbReference>
<dbReference type="Proteomes" id="UP001207918">
    <property type="component" value="Unassembled WGS sequence"/>
</dbReference>
<protein>
    <submittedName>
        <fullName evidence="2">VOC family protein</fullName>
    </submittedName>
</protein>
<dbReference type="SUPFAM" id="SSF54593">
    <property type="entry name" value="Glyoxalase/Bleomycin resistance protein/Dihydroxybiphenyl dioxygenase"/>
    <property type="match status" value="1"/>
</dbReference>